<organism evidence="4 5">
    <name type="scientific">Stentor coeruleus</name>
    <dbReference type="NCBI Taxonomy" id="5963"/>
    <lineage>
        <taxon>Eukaryota</taxon>
        <taxon>Sar</taxon>
        <taxon>Alveolata</taxon>
        <taxon>Ciliophora</taxon>
        <taxon>Postciliodesmatophora</taxon>
        <taxon>Heterotrichea</taxon>
        <taxon>Heterotrichida</taxon>
        <taxon>Stentoridae</taxon>
        <taxon>Stentor</taxon>
    </lineage>
</organism>
<feature type="repeat" description="Pumilio" evidence="2">
    <location>
        <begin position="161"/>
        <end position="198"/>
    </location>
</feature>
<dbReference type="EMBL" id="MPUH01000715">
    <property type="protein sequence ID" value="OMJ75010.1"/>
    <property type="molecule type" value="Genomic_DNA"/>
</dbReference>
<protein>
    <recommendedName>
        <fullName evidence="3">PUM-HD domain-containing protein</fullName>
    </recommendedName>
</protein>
<evidence type="ECO:0000313" key="4">
    <source>
        <dbReference type="EMBL" id="OMJ75010.1"/>
    </source>
</evidence>
<dbReference type="Gene3D" id="1.25.10.10">
    <property type="entry name" value="Leucine-rich Repeat Variant"/>
    <property type="match status" value="1"/>
</dbReference>
<gene>
    <name evidence="4" type="ORF">SteCoe_25928</name>
</gene>
<evidence type="ECO:0000256" key="1">
    <source>
        <dbReference type="ARBA" id="ARBA00022737"/>
    </source>
</evidence>
<proteinExistence type="predicted"/>
<dbReference type="InterPro" id="IPR033133">
    <property type="entry name" value="PUM-HD"/>
</dbReference>
<dbReference type="InterPro" id="IPR033712">
    <property type="entry name" value="Pumilio_RNA-bd"/>
</dbReference>
<dbReference type="AlphaFoldDB" id="A0A1R2BE76"/>
<dbReference type="InterPro" id="IPR011989">
    <property type="entry name" value="ARM-like"/>
</dbReference>
<dbReference type="PANTHER" id="PTHR12537:SF12">
    <property type="entry name" value="MATERNAL PROTEIN PUMILIO"/>
    <property type="match status" value="1"/>
</dbReference>
<evidence type="ECO:0000256" key="2">
    <source>
        <dbReference type="PROSITE-ProRule" id="PRU00317"/>
    </source>
</evidence>
<evidence type="ECO:0000259" key="3">
    <source>
        <dbReference type="PROSITE" id="PS50303"/>
    </source>
</evidence>
<evidence type="ECO:0000313" key="5">
    <source>
        <dbReference type="Proteomes" id="UP000187209"/>
    </source>
</evidence>
<feature type="repeat" description="Pumilio" evidence="2">
    <location>
        <begin position="342"/>
        <end position="379"/>
    </location>
</feature>
<dbReference type="PROSITE" id="PS50303">
    <property type="entry name" value="PUM_HD"/>
    <property type="match status" value="1"/>
</dbReference>
<dbReference type="Pfam" id="PF00806">
    <property type="entry name" value="PUF"/>
    <property type="match status" value="8"/>
</dbReference>
<keyword evidence="5" id="KW-1185">Reference proteome</keyword>
<dbReference type="InterPro" id="IPR016024">
    <property type="entry name" value="ARM-type_fold"/>
</dbReference>
<feature type="repeat" description="Pumilio" evidence="2">
    <location>
        <begin position="90"/>
        <end position="125"/>
    </location>
</feature>
<dbReference type="CDD" id="cd07920">
    <property type="entry name" value="Pumilio"/>
    <property type="match status" value="1"/>
</dbReference>
<keyword evidence="1" id="KW-0677">Repeat</keyword>
<reference evidence="4 5" key="1">
    <citation type="submission" date="2016-11" db="EMBL/GenBank/DDBJ databases">
        <title>The macronuclear genome of Stentor coeruleus: a giant cell with tiny introns.</title>
        <authorList>
            <person name="Slabodnick M."/>
            <person name="Ruby J.G."/>
            <person name="Reiff S.B."/>
            <person name="Swart E.C."/>
            <person name="Gosai S."/>
            <person name="Prabakaran S."/>
            <person name="Witkowska E."/>
            <person name="Larue G.E."/>
            <person name="Fisher S."/>
            <person name="Freeman R.M."/>
            <person name="Gunawardena J."/>
            <person name="Chu W."/>
            <person name="Stover N.A."/>
            <person name="Gregory B.D."/>
            <person name="Nowacki M."/>
            <person name="Derisi J."/>
            <person name="Roy S.W."/>
            <person name="Marshall W.F."/>
            <person name="Sood P."/>
        </authorList>
    </citation>
    <scope>NUCLEOTIDE SEQUENCE [LARGE SCALE GENOMIC DNA]</scope>
    <source>
        <strain evidence="4">WM001</strain>
    </source>
</reference>
<sequence length="413" mass="47965">MNKRPLIGNILAEDGEAEEEQLRFILNKRRVLLNKDELSKIHRRRRSDPEIMTTTWLDEEHDLFENSPSIQTVPQEILHVEAEMKIFTCEYSGKIAEMAKEQNGSRLLQQKLDTYTADQKQAVFEEASKAFKTLVNDIFGNFVLQKIIEVGTKDHRKAMAELFIGRVVEYSMQMYACRVLQKLLECIDYEQKRAIVLEFKNNLEGCLENEYSNHVIQKCIEKLPYNFVDFIIDCIKGRAIYWIDHAFGCRVIQRIIESVPKEHWEPIFSTTIMNSIQLSKANFGNYVIQHILEKGTEQDKNDLIKSFYGRICELSKNKIASNVIEKCLRKGSPSNLEAIYAELFDQKVLQEMATDKFSNFVIQRAIESAKGERQALLMKKVQEIAQALRPFKFGRYVLNAIEKIKKNNSVNMS</sequence>
<dbReference type="Proteomes" id="UP000187209">
    <property type="component" value="Unassembled WGS sequence"/>
</dbReference>
<dbReference type="PANTHER" id="PTHR12537">
    <property type="entry name" value="RNA BINDING PROTEIN PUMILIO-RELATED"/>
    <property type="match status" value="1"/>
</dbReference>
<dbReference type="SUPFAM" id="SSF48371">
    <property type="entry name" value="ARM repeat"/>
    <property type="match status" value="1"/>
</dbReference>
<dbReference type="OrthoDB" id="668540at2759"/>
<dbReference type="SMART" id="SM00025">
    <property type="entry name" value="Pumilio"/>
    <property type="match status" value="8"/>
</dbReference>
<name>A0A1R2BE76_9CILI</name>
<dbReference type="GO" id="GO:0005737">
    <property type="term" value="C:cytoplasm"/>
    <property type="evidence" value="ECO:0007669"/>
    <property type="project" value="TreeGrafter"/>
</dbReference>
<dbReference type="GO" id="GO:0003729">
    <property type="term" value="F:mRNA binding"/>
    <property type="evidence" value="ECO:0007669"/>
    <property type="project" value="TreeGrafter"/>
</dbReference>
<feature type="repeat" description="Pumilio" evidence="2">
    <location>
        <begin position="270"/>
        <end position="305"/>
    </location>
</feature>
<feature type="domain" description="PUM-HD" evidence="3">
    <location>
        <begin position="65"/>
        <end position="405"/>
    </location>
</feature>
<dbReference type="InterPro" id="IPR001313">
    <property type="entry name" value="Pumilio_RNA-bd_rpt"/>
</dbReference>
<feature type="repeat" description="Pumilio" evidence="2">
    <location>
        <begin position="306"/>
        <end position="341"/>
    </location>
</feature>
<accession>A0A1R2BE76</accession>
<comment type="caution">
    <text evidence="4">The sequence shown here is derived from an EMBL/GenBank/DDBJ whole genome shotgun (WGS) entry which is preliminary data.</text>
</comment>
<dbReference type="GO" id="GO:0010608">
    <property type="term" value="P:post-transcriptional regulation of gene expression"/>
    <property type="evidence" value="ECO:0007669"/>
    <property type="project" value="TreeGrafter"/>
</dbReference>
<dbReference type="PROSITE" id="PS50302">
    <property type="entry name" value="PUM"/>
    <property type="match status" value="5"/>
</dbReference>